<keyword evidence="4" id="KW-1185">Reference proteome</keyword>
<dbReference type="EMBL" id="SHKK01000001">
    <property type="protein sequence ID" value="RZT82298.1"/>
    <property type="molecule type" value="Genomic_DNA"/>
</dbReference>
<feature type="compositionally biased region" description="Gly residues" evidence="1">
    <location>
        <begin position="39"/>
        <end position="69"/>
    </location>
</feature>
<organism evidence="3 4">
    <name type="scientific">Micromonospora violae</name>
    <dbReference type="NCBI Taxonomy" id="1278207"/>
    <lineage>
        <taxon>Bacteria</taxon>
        <taxon>Bacillati</taxon>
        <taxon>Actinomycetota</taxon>
        <taxon>Actinomycetes</taxon>
        <taxon>Micromonosporales</taxon>
        <taxon>Micromonosporaceae</taxon>
        <taxon>Micromonospora</taxon>
    </lineage>
</organism>
<evidence type="ECO:0000313" key="4">
    <source>
        <dbReference type="Proteomes" id="UP000293781"/>
    </source>
</evidence>
<sequence>MARDAGSNEPTREFPGYPTGDDLKTRSTATSEWATEEPGGSGGPAEPGRSGGPAGPGGSGGSGGPGGSGGGAAARGLLLLLGAAALAVVVLLGIQATGILPEFRNPFAKEQTDRSQPPLLKSIQDLSRYVAAEGNFQVVVDTQNDRRNVPDFLLNERTLFVGAGSVEAYVDFTKIGEGAVVQSADGKSVEIKLPAPQLGETNLDMEKSYVFAQQRGLLNRLGDLVGNDPNRQQQIYQLAEDRITAAARDSGLSARAEENTRKMLEGLLRSLGYQQITVTYIAP</sequence>
<dbReference type="Proteomes" id="UP000293781">
    <property type="component" value="Unassembled WGS sequence"/>
</dbReference>
<gene>
    <name evidence="3" type="ORF">EV382_5604</name>
</gene>
<keyword evidence="2" id="KW-0472">Membrane</keyword>
<feature type="transmembrane region" description="Helical" evidence="2">
    <location>
        <begin position="72"/>
        <end position="94"/>
    </location>
</feature>
<dbReference type="InterPro" id="IPR025324">
    <property type="entry name" value="DUF4230"/>
</dbReference>
<feature type="region of interest" description="Disordered" evidence="1">
    <location>
        <begin position="1"/>
        <end position="69"/>
    </location>
</feature>
<proteinExistence type="predicted"/>
<evidence type="ECO:0000256" key="2">
    <source>
        <dbReference type="SAM" id="Phobius"/>
    </source>
</evidence>
<reference evidence="3 4" key="1">
    <citation type="submission" date="2019-02" db="EMBL/GenBank/DDBJ databases">
        <title>Sequencing the genomes of 1000 actinobacteria strains.</title>
        <authorList>
            <person name="Klenk H.-P."/>
        </authorList>
    </citation>
    <scope>NUCLEOTIDE SEQUENCE [LARGE SCALE GENOMIC DNA]</scope>
    <source>
        <strain evidence="3 4">DSM 45888</strain>
    </source>
</reference>
<evidence type="ECO:0000313" key="3">
    <source>
        <dbReference type="EMBL" id="RZT82298.1"/>
    </source>
</evidence>
<name>A0A4Q7UNY9_9ACTN</name>
<accession>A0A4Q7UNY9</accession>
<protein>
    <submittedName>
        <fullName evidence="3">Uncharacterized protein DUF4230</fullName>
    </submittedName>
</protein>
<dbReference type="Pfam" id="PF14014">
    <property type="entry name" value="DUF4230"/>
    <property type="match status" value="1"/>
</dbReference>
<keyword evidence="2" id="KW-1133">Transmembrane helix</keyword>
<comment type="caution">
    <text evidence="3">The sequence shown here is derived from an EMBL/GenBank/DDBJ whole genome shotgun (WGS) entry which is preliminary data.</text>
</comment>
<dbReference type="OrthoDB" id="3366858at2"/>
<evidence type="ECO:0000256" key="1">
    <source>
        <dbReference type="SAM" id="MobiDB-lite"/>
    </source>
</evidence>
<dbReference type="AlphaFoldDB" id="A0A4Q7UNY9"/>
<keyword evidence="2" id="KW-0812">Transmembrane</keyword>